<name>A0A852XD59_9MICO</name>
<proteinExistence type="predicted"/>
<evidence type="ECO:0000313" key="3">
    <source>
        <dbReference type="Proteomes" id="UP000592181"/>
    </source>
</evidence>
<sequence length="124" mass="13918">MDLLDVLLWMVWVWAVLACIWLLVWIGIDIFRDRELSGWAKAGWVIFLVLVPFIAALVYLIARGDSMAERERQRQADAMREHADYIRSVAGTSPSAEIDQAAGLLDAGVISREEFDALKAKSLA</sequence>
<gene>
    <name evidence="2" type="ORF">BJY28_000870</name>
</gene>
<evidence type="ECO:0000313" key="2">
    <source>
        <dbReference type="EMBL" id="NYG36401.1"/>
    </source>
</evidence>
<evidence type="ECO:0000256" key="1">
    <source>
        <dbReference type="SAM" id="Phobius"/>
    </source>
</evidence>
<dbReference type="EMBL" id="JACBZX010000001">
    <property type="protein sequence ID" value="NYG36401.1"/>
    <property type="molecule type" value="Genomic_DNA"/>
</dbReference>
<keyword evidence="1" id="KW-0812">Transmembrane</keyword>
<feature type="transmembrane region" description="Helical" evidence="1">
    <location>
        <begin position="6"/>
        <end position="31"/>
    </location>
</feature>
<keyword evidence="1" id="KW-0472">Membrane</keyword>
<protein>
    <submittedName>
        <fullName evidence="2">Type VI protein secretion system component VasK</fullName>
    </submittedName>
</protein>
<dbReference type="AlphaFoldDB" id="A0A852XD59"/>
<dbReference type="RefSeq" id="WP_179461911.1">
    <property type="nucleotide sequence ID" value="NZ_JACBZX010000001.1"/>
</dbReference>
<dbReference type="Proteomes" id="UP000592181">
    <property type="component" value="Unassembled WGS sequence"/>
</dbReference>
<keyword evidence="3" id="KW-1185">Reference proteome</keyword>
<feature type="transmembrane region" description="Helical" evidence="1">
    <location>
        <begin position="43"/>
        <end position="62"/>
    </location>
</feature>
<comment type="caution">
    <text evidence="2">The sequence shown here is derived from an EMBL/GenBank/DDBJ whole genome shotgun (WGS) entry which is preliminary data.</text>
</comment>
<keyword evidence="1" id="KW-1133">Transmembrane helix</keyword>
<accession>A0A852XD59</accession>
<organism evidence="2 3">
    <name type="scientific">Janibacter alkaliphilus</name>
    <dbReference type="NCBI Taxonomy" id="1069963"/>
    <lineage>
        <taxon>Bacteria</taxon>
        <taxon>Bacillati</taxon>
        <taxon>Actinomycetota</taxon>
        <taxon>Actinomycetes</taxon>
        <taxon>Micrococcales</taxon>
        <taxon>Intrasporangiaceae</taxon>
        <taxon>Janibacter</taxon>
    </lineage>
</organism>
<reference evidence="2 3" key="1">
    <citation type="submission" date="2020-07" db="EMBL/GenBank/DDBJ databases">
        <title>Sequencing the genomes of 1000 actinobacteria strains.</title>
        <authorList>
            <person name="Klenk H.-P."/>
        </authorList>
    </citation>
    <scope>NUCLEOTIDE SEQUENCE [LARGE SCALE GENOMIC DNA]</scope>
    <source>
        <strain evidence="2 3">DSM 24723</strain>
    </source>
</reference>